<protein>
    <recommendedName>
        <fullName evidence="16">Methionine--tRNA ligase</fullName>
        <ecNumber evidence="16">6.1.1.10</ecNumber>
    </recommendedName>
    <alternativeName>
        <fullName evidence="16">Methionyl-tRNA synthetase</fullName>
        <shortName evidence="16">MetRS</shortName>
    </alternativeName>
</protein>
<dbReference type="InterPro" id="IPR033911">
    <property type="entry name" value="MetRS_core"/>
</dbReference>
<dbReference type="EMBL" id="AP019782">
    <property type="protein sequence ID" value="BBL72597.1"/>
    <property type="molecule type" value="Genomic_DNA"/>
</dbReference>
<dbReference type="GO" id="GO:0005524">
    <property type="term" value="F:ATP binding"/>
    <property type="evidence" value="ECO:0007669"/>
    <property type="project" value="UniProtKB-UniRule"/>
</dbReference>
<dbReference type="Gene3D" id="2.20.28.20">
    <property type="entry name" value="Methionyl-tRNA synthetase, Zn-domain"/>
    <property type="match status" value="1"/>
</dbReference>
<evidence type="ECO:0000256" key="10">
    <source>
        <dbReference type="ARBA" id="ARBA00022833"/>
    </source>
</evidence>
<dbReference type="RefSeq" id="WP_054774069.1">
    <property type="nucleotide sequence ID" value="NZ_AP019782.1"/>
</dbReference>
<keyword evidence="14 16" id="KW-0030">Aminoacyl-tRNA synthetase</keyword>
<dbReference type="NCBIfam" id="TIGR00399">
    <property type="entry name" value="metG_C_term"/>
    <property type="match status" value="1"/>
</dbReference>
<dbReference type="Gene3D" id="3.40.50.620">
    <property type="entry name" value="HUPs"/>
    <property type="match status" value="1"/>
</dbReference>
<dbReference type="KEGG" id="moz:MoryE10_32030"/>
<evidence type="ECO:0000256" key="8">
    <source>
        <dbReference type="ARBA" id="ARBA00022723"/>
    </source>
</evidence>
<evidence type="ECO:0000256" key="2">
    <source>
        <dbReference type="ARBA" id="ARBA00004496"/>
    </source>
</evidence>
<keyword evidence="7 16" id="KW-0436">Ligase</keyword>
<feature type="binding site" evidence="16">
    <location>
        <position position="346"/>
    </location>
    <ligand>
        <name>ATP</name>
        <dbReference type="ChEBI" id="CHEBI:30616"/>
    </ligand>
</feature>
<feature type="binding site" evidence="16">
    <location>
        <position position="146"/>
    </location>
    <ligand>
        <name>Zn(2+)</name>
        <dbReference type="ChEBI" id="CHEBI:29105"/>
    </ligand>
</feature>
<dbReference type="InterPro" id="IPR041872">
    <property type="entry name" value="Anticodon_Met"/>
</dbReference>
<dbReference type="Gene3D" id="2.40.50.140">
    <property type="entry name" value="Nucleic acid-binding proteins"/>
    <property type="match status" value="1"/>
</dbReference>
<sequence length="707" mass="79049">MSQPQRKILVTSALPYANGAIHLGHLLEYIQTDIWVRFQKMRGHVCHYVCADDTHGTPIMLRAEKEGITPEALIARVQQEHERDFAGFHVAFDNFHSTNADENRRLAEEIYRRLRDKSLIEARTIEQYYDPAKAMFLPDRFIKGECPKCHAKDQYGDNCEACGASYAPTDLIDPYSAVSGAAPVRKESEHYFFKLGECAAFLKDWTRAGHLQPEAANKMDEWLEGGLSDWDISRDAPYFGFEIPDAPGKYFYVWLDAPIGYMGSFQNLCDKKAPSPLAGEGWDQPLEFGDYWNADAQAELYHFIGKDILYFHALFWPAMLQFAGFRTPTQVFAHGFLTVNGEKMSKSRGTFITAESYLQQGLNPEWLRYYYACKLNGSMEDADLNLEDFVLRVNSDLVGKYINIASRTAGFVSKRFDGRVAGIDSYGPAESKLHDTLLESAQAIAQHYEERDFGKAVREIMRLADLVNEYVAAAEPWAIAKDPANDARLHVVCSAALRLFAMLTLYLKPVLPRLAQQVEQELFGLQQGLAWSDLDDLPLTQIQPYKHLMTRVDPKQVEALVEANKQSLQPAASAASQARHAEHQHKAVQAEEGPVAHIGIDDFSKVDLRIAKIVNAEHVEGADKLIRLTLDVGETSTRNVFAGIKSAYPPEQLVGRLTVMVANLAPRKMKFGLSEGMVLAASDTDGNTPGLFLLSPDSGAQPGMKVK</sequence>
<dbReference type="SUPFAM" id="SSF50249">
    <property type="entry name" value="Nucleic acid-binding proteins"/>
    <property type="match status" value="1"/>
</dbReference>
<evidence type="ECO:0000256" key="1">
    <source>
        <dbReference type="ARBA" id="ARBA00003314"/>
    </source>
</evidence>
<feature type="domain" description="TRNA-binding" evidence="17">
    <location>
        <begin position="602"/>
        <end position="707"/>
    </location>
</feature>
<dbReference type="InterPro" id="IPR015413">
    <property type="entry name" value="Methionyl/Leucyl_tRNA_Synth"/>
</dbReference>
<dbReference type="InterPro" id="IPR002547">
    <property type="entry name" value="tRNA-bd_dom"/>
</dbReference>
<dbReference type="InterPro" id="IPR009080">
    <property type="entry name" value="tRNAsynth_Ia_anticodon-bd"/>
</dbReference>
<evidence type="ECO:0000256" key="7">
    <source>
        <dbReference type="ARBA" id="ARBA00022598"/>
    </source>
</evidence>
<comment type="subcellular location">
    <subcellularLocation>
        <location evidence="2 16">Cytoplasm</location>
    </subcellularLocation>
</comment>
<dbReference type="SUPFAM" id="SSF47323">
    <property type="entry name" value="Anticodon-binding domain of a subclass of class I aminoacyl-tRNA synthetases"/>
    <property type="match status" value="1"/>
</dbReference>
<dbReference type="PANTHER" id="PTHR45765">
    <property type="entry name" value="METHIONINE--TRNA LIGASE"/>
    <property type="match status" value="1"/>
</dbReference>
<comment type="cofactor">
    <cofactor evidence="16">
        <name>Zn(2+)</name>
        <dbReference type="ChEBI" id="CHEBI:29105"/>
    </cofactor>
    <text evidence="16">Binds 1 zinc ion per subunit.</text>
</comment>
<dbReference type="FunFam" id="2.20.28.20:FF:000001">
    <property type="entry name" value="Methionine--tRNA ligase"/>
    <property type="match status" value="1"/>
</dbReference>
<evidence type="ECO:0000256" key="15">
    <source>
        <dbReference type="ARBA" id="ARBA00047364"/>
    </source>
</evidence>
<comment type="function">
    <text evidence="1 16">Is required not only for elongation of protein synthesis but also for the initiation of all mRNA translation through initiator tRNA(fMet) aminoacylation.</text>
</comment>
<evidence type="ECO:0000313" key="18">
    <source>
        <dbReference type="EMBL" id="BBL72597.1"/>
    </source>
</evidence>
<dbReference type="InterPro" id="IPR023458">
    <property type="entry name" value="Met-tRNA_ligase_1"/>
</dbReference>
<dbReference type="Pfam" id="PF09334">
    <property type="entry name" value="tRNA-synt_1g"/>
    <property type="match status" value="1"/>
</dbReference>
<evidence type="ECO:0000256" key="13">
    <source>
        <dbReference type="ARBA" id="ARBA00022917"/>
    </source>
</evidence>
<keyword evidence="19" id="KW-1185">Reference proteome</keyword>
<evidence type="ECO:0000256" key="3">
    <source>
        <dbReference type="ARBA" id="ARBA00008258"/>
    </source>
</evidence>
<dbReference type="CDD" id="cd00814">
    <property type="entry name" value="MetRS_core"/>
    <property type="match status" value="1"/>
</dbReference>
<dbReference type="Pfam" id="PF19303">
    <property type="entry name" value="Anticodon_3"/>
    <property type="match status" value="1"/>
</dbReference>
<dbReference type="PROSITE" id="PS50886">
    <property type="entry name" value="TRBD"/>
    <property type="match status" value="1"/>
</dbReference>
<feature type="short sequence motif" description="'KMSKS' region" evidence="16">
    <location>
        <begin position="343"/>
        <end position="347"/>
    </location>
</feature>
<keyword evidence="11 16" id="KW-0067">ATP-binding</keyword>
<evidence type="ECO:0000256" key="14">
    <source>
        <dbReference type="ARBA" id="ARBA00023146"/>
    </source>
</evidence>
<dbReference type="GO" id="GO:0004825">
    <property type="term" value="F:methionine-tRNA ligase activity"/>
    <property type="evidence" value="ECO:0007669"/>
    <property type="project" value="UniProtKB-UniRule"/>
</dbReference>
<comment type="similarity">
    <text evidence="3 16">Belongs to the class-I aminoacyl-tRNA synthetase family. MetG type 1 subfamily.</text>
</comment>
<comment type="catalytic activity">
    <reaction evidence="15 16">
        <text>tRNA(Met) + L-methionine + ATP = L-methionyl-tRNA(Met) + AMP + diphosphate</text>
        <dbReference type="Rhea" id="RHEA:13481"/>
        <dbReference type="Rhea" id="RHEA-COMP:9667"/>
        <dbReference type="Rhea" id="RHEA-COMP:9698"/>
        <dbReference type="ChEBI" id="CHEBI:30616"/>
        <dbReference type="ChEBI" id="CHEBI:33019"/>
        <dbReference type="ChEBI" id="CHEBI:57844"/>
        <dbReference type="ChEBI" id="CHEBI:78442"/>
        <dbReference type="ChEBI" id="CHEBI:78530"/>
        <dbReference type="ChEBI" id="CHEBI:456215"/>
        <dbReference type="EC" id="6.1.1.10"/>
    </reaction>
</comment>
<keyword evidence="10 16" id="KW-0862">Zinc</keyword>
<dbReference type="EC" id="6.1.1.10" evidence="16"/>
<evidence type="ECO:0000256" key="5">
    <source>
        <dbReference type="ARBA" id="ARBA00022490"/>
    </source>
</evidence>
<dbReference type="AlphaFoldDB" id="A0A8D4VTZ3"/>
<dbReference type="PRINTS" id="PR01041">
    <property type="entry name" value="TRNASYNTHMET"/>
</dbReference>
<dbReference type="InterPro" id="IPR029038">
    <property type="entry name" value="MetRS_Zn"/>
</dbReference>
<name>A0A8D4VTZ3_9GAMM</name>
<evidence type="ECO:0000256" key="4">
    <source>
        <dbReference type="ARBA" id="ARBA00011738"/>
    </source>
</evidence>
<dbReference type="Pfam" id="PF01588">
    <property type="entry name" value="tRNA_bind"/>
    <property type="match status" value="1"/>
</dbReference>
<dbReference type="FunFam" id="2.40.50.140:FF:000042">
    <property type="entry name" value="Methionine--tRNA ligase"/>
    <property type="match status" value="1"/>
</dbReference>
<feature type="binding site" evidence="16">
    <location>
        <position position="162"/>
    </location>
    <ligand>
        <name>Zn(2+)</name>
        <dbReference type="ChEBI" id="CHEBI:29105"/>
    </ligand>
</feature>
<reference evidence="18" key="1">
    <citation type="submission" date="2019-06" db="EMBL/GenBank/DDBJ databases">
        <title>Complete genome sequence of Methylogaea oryzae strain JCM16910.</title>
        <authorList>
            <person name="Asakawa S."/>
        </authorList>
    </citation>
    <scope>NUCLEOTIDE SEQUENCE</scope>
    <source>
        <strain evidence="18">E10</strain>
    </source>
</reference>
<keyword evidence="12 16" id="KW-0694">RNA-binding</keyword>
<keyword evidence="5 16" id="KW-0963">Cytoplasm</keyword>
<dbReference type="GO" id="GO:0006431">
    <property type="term" value="P:methionyl-tRNA aminoacylation"/>
    <property type="evidence" value="ECO:0007669"/>
    <property type="project" value="UniProtKB-UniRule"/>
</dbReference>
<evidence type="ECO:0000256" key="9">
    <source>
        <dbReference type="ARBA" id="ARBA00022741"/>
    </source>
</evidence>
<dbReference type="SUPFAM" id="SSF52374">
    <property type="entry name" value="Nucleotidylyl transferase"/>
    <property type="match status" value="1"/>
</dbReference>
<keyword evidence="13 16" id="KW-0648">Protein biosynthesis</keyword>
<evidence type="ECO:0000256" key="11">
    <source>
        <dbReference type="ARBA" id="ARBA00022840"/>
    </source>
</evidence>
<dbReference type="NCBIfam" id="NF001100">
    <property type="entry name" value="PRK00133.1"/>
    <property type="match status" value="1"/>
</dbReference>
<dbReference type="InterPro" id="IPR012340">
    <property type="entry name" value="NA-bd_OB-fold"/>
</dbReference>
<dbReference type="HAMAP" id="MF_00098">
    <property type="entry name" value="Met_tRNA_synth_type1"/>
    <property type="match status" value="1"/>
</dbReference>
<gene>
    <name evidence="16 18" type="primary">metG</name>
    <name evidence="18" type="ORF">MoryE10_32030</name>
</gene>
<evidence type="ECO:0000313" key="19">
    <source>
        <dbReference type="Proteomes" id="UP000824988"/>
    </source>
</evidence>
<feature type="binding site" evidence="16">
    <location>
        <position position="159"/>
    </location>
    <ligand>
        <name>Zn(2+)</name>
        <dbReference type="ChEBI" id="CHEBI:29105"/>
    </ligand>
</feature>
<evidence type="ECO:0000259" key="17">
    <source>
        <dbReference type="PROSITE" id="PS50886"/>
    </source>
</evidence>
<feature type="binding site" evidence="16">
    <location>
        <position position="149"/>
    </location>
    <ligand>
        <name>Zn(2+)</name>
        <dbReference type="ChEBI" id="CHEBI:29105"/>
    </ligand>
</feature>
<dbReference type="CDD" id="cd07957">
    <property type="entry name" value="Anticodon_Ia_Met"/>
    <property type="match status" value="1"/>
</dbReference>
<dbReference type="InterPro" id="IPR004495">
    <property type="entry name" value="Met-tRNA-synth_bsu_C"/>
</dbReference>
<dbReference type="GO" id="GO:0000049">
    <property type="term" value="F:tRNA binding"/>
    <property type="evidence" value="ECO:0007669"/>
    <property type="project" value="UniProtKB-UniRule"/>
</dbReference>
<dbReference type="GO" id="GO:0005829">
    <property type="term" value="C:cytosol"/>
    <property type="evidence" value="ECO:0007669"/>
    <property type="project" value="TreeGrafter"/>
</dbReference>
<dbReference type="Gene3D" id="1.10.730.10">
    <property type="entry name" value="Isoleucyl-tRNA Synthetase, Domain 1"/>
    <property type="match status" value="1"/>
</dbReference>
<dbReference type="Proteomes" id="UP000824988">
    <property type="component" value="Chromosome"/>
</dbReference>
<feature type="short sequence motif" description="'HIGH' region" evidence="16">
    <location>
        <begin position="15"/>
        <end position="25"/>
    </location>
</feature>
<dbReference type="InterPro" id="IPR001412">
    <property type="entry name" value="aa-tRNA-synth_I_CS"/>
</dbReference>
<keyword evidence="9 16" id="KW-0547">Nucleotide-binding</keyword>
<evidence type="ECO:0000256" key="6">
    <source>
        <dbReference type="ARBA" id="ARBA00022555"/>
    </source>
</evidence>
<dbReference type="NCBIfam" id="TIGR00398">
    <property type="entry name" value="metG"/>
    <property type="match status" value="1"/>
</dbReference>
<organism evidence="18 19">
    <name type="scientific">Methylogaea oryzae</name>
    <dbReference type="NCBI Taxonomy" id="1295382"/>
    <lineage>
        <taxon>Bacteria</taxon>
        <taxon>Pseudomonadati</taxon>
        <taxon>Pseudomonadota</taxon>
        <taxon>Gammaproteobacteria</taxon>
        <taxon>Methylococcales</taxon>
        <taxon>Methylococcaceae</taxon>
        <taxon>Methylogaea</taxon>
    </lineage>
</organism>
<dbReference type="CDD" id="cd02800">
    <property type="entry name" value="tRNA_bind_EcMetRS_like"/>
    <property type="match status" value="1"/>
</dbReference>
<dbReference type="InterPro" id="IPR014758">
    <property type="entry name" value="Met-tRNA_synth"/>
</dbReference>
<dbReference type="GO" id="GO:0046872">
    <property type="term" value="F:metal ion binding"/>
    <property type="evidence" value="ECO:0007669"/>
    <property type="project" value="UniProtKB-KW"/>
</dbReference>
<dbReference type="PROSITE" id="PS00178">
    <property type="entry name" value="AA_TRNA_LIGASE_I"/>
    <property type="match status" value="1"/>
</dbReference>
<dbReference type="SUPFAM" id="SSF57770">
    <property type="entry name" value="Methionyl-tRNA synthetase (MetRS), Zn-domain"/>
    <property type="match status" value="1"/>
</dbReference>
<dbReference type="InterPro" id="IPR014729">
    <property type="entry name" value="Rossmann-like_a/b/a_fold"/>
</dbReference>
<accession>A0A8D4VTZ3</accession>
<evidence type="ECO:0000256" key="16">
    <source>
        <dbReference type="HAMAP-Rule" id="MF_00098"/>
    </source>
</evidence>
<keyword evidence="8 16" id="KW-0479">Metal-binding</keyword>
<comment type="subunit">
    <text evidence="4 16">Homodimer.</text>
</comment>
<keyword evidence="6 16" id="KW-0820">tRNA-binding</keyword>
<evidence type="ECO:0000256" key="12">
    <source>
        <dbReference type="ARBA" id="ARBA00022884"/>
    </source>
</evidence>
<dbReference type="PANTHER" id="PTHR45765:SF1">
    <property type="entry name" value="METHIONINE--TRNA LIGASE, CYTOPLASMIC"/>
    <property type="match status" value="1"/>
</dbReference>
<proteinExistence type="inferred from homology"/>